<organism evidence="1 2">
    <name type="scientific">Verticiella sediminum</name>
    <dbReference type="NCBI Taxonomy" id="1247510"/>
    <lineage>
        <taxon>Bacteria</taxon>
        <taxon>Pseudomonadati</taxon>
        <taxon>Pseudomonadota</taxon>
        <taxon>Betaproteobacteria</taxon>
        <taxon>Burkholderiales</taxon>
        <taxon>Alcaligenaceae</taxon>
        <taxon>Verticiella</taxon>
    </lineage>
</organism>
<dbReference type="GO" id="GO:0016853">
    <property type="term" value="F:isomerase activity"/>
    <property type="evidence" value="ECO:0007669"/>
    <property type="project" value="UniProtKB-KW"/>
</dbReference>
<evidence type="ECO:0000313" key="1">
    <source>
        <dbReference type="EMBL" id="TSH92738.1"/>
    </source>
</evidence>
<dbReference type="OrthoDB" id="483160at2"/>
<name>A0A556AIL9_9BURK</name>
<dbReference type="Pfam" id="PF17645">
    <property type="entry name" value="Amdase"/>
    <property type="match status" value="1"/>
</dbReference>
<dbReference type="PANTHER" id="PTHR40267:SF1">
    <property type="entry name" value="BLR3294 PROTEIN"/>
    <property type="match status" value="1"/>
</dbReference>
<proteinExistence type="predicted"/>
<keyword evidence="2" id="KW-1185">Reference proteome</keyword>
<gene>
    <name evidence="1" type="ORF">FOZ76_15115</name>
</gene>
<dbReference type="PIRSF" id="PIRSF015736">
    <property type="entry name" value="MI"/>
    <property type="match status" value="1"/>
</dbReference>
<reference evidence="1 2" key="1">
    <citation type="submission" date="2019-07" db="EMBL/GenBank/DDBJ databases">
        <title>Qingshengfaniella alkalisoli gen. nov., sp. nov., isolated from saline soil.</title>
        <authorList>
            <person name="Xu L."/>
            <person name="Huang X.-X."/>
            <person name="Sun J.-Q."/>
        </authorList>
    </citation>
    <scope>NUCLEOTIDE SEQUENCE [LARGE SCALE GENOMIC DNA]</scope>
    <source>
        <strain evidence="1 2">DSM 27279</strain>
    </source>
</reference>
<sequence>MTDMLRTRRLGLLLPSSNSTQEPEFSDVLPRDVSLHTARLTLNSIDAESTVRIVEELETESRKLADADVGVILLAATAPTSRKGLGYDKELLGRIQDATGKPAATASTAMLEAFAVLNIQRVALAAPWSESVNQTVASFIQANGVQVVSQRAMGVVRNNDVGRLSPDTAFALACEADRSEADAVFLACGNWWAMSRVEALERKLGKPVLTTNQVSIWAALRLLGQSTPLSGWGSLLSGMAEKG</sequence>
<dbReference type="RefSeq" id="WP_143949104.1">
    <property type="nucleotide sequence ID" value="NZ_BAABMB010000001.1"/>
</dbReference>
<dbReference type="AlphaFoldDB" id="A0A556AIL9"/>
<accession>A0A556AIL9</accession>
<dbReference type="InterPro" id="IPR026286">
    <property type="entry name" value="MaiA/AMDase"/>
</dbReference>
<dbReference type="PANTHER" id="PTHR40267">
    <property type="entry name" value="BLR3294 PROTEIN"/>
    <property type="match status" value="1"/>
</dbReference>
<dbReference type="InterPro" id="IPR053714">
    <property type="entry name" value="Iso_Racemase_Enz_sf"/>
</dbReference>
<dbReference type="Gene3D" id="3.40.50.12500">
    <property type="match status" value="1"/>
</dbReference>
<comment type="caution">
    <text evidence="1">The sequence shown here is derived from an EMBL/GenBank/DDBJ whole genome shotgun (WGS) entry which is preliminary data.</text>
</comment>
<evidence type="ECO:0000313" key="2">
    <source>
        <dbReference type="Proteomes" id="UP000318405"/>
    </source>
</evidence>
<protein>
    <submittedName>
        <fullName evidence="1">Maleate cis-trans isomerase</fullName>
    </submittedName>
</protein>
<dbReference type="Proteomes" id="UP000318405">
    <property type="component" value="Unassembled WGS sequence"/>
</dbReference>
<dbReference type="EMBL" id="VLTJ01000029">
    <property type="protein sequence ID" value="TSH92738.1"/>
    <property type="molecule type" value="Genomic_DNA"/>
</dbReference>
<keyword evidence="1" id="KW-0413">Isomerase</keyword>